<name>A0ABS2YQV3_POLSP</name>
<feature type="non-terminal residue" evidence="2">
    <location>
        <position position="1"/>
    </location>
</feature>
<dbReference type="EMBL" id="JAAWVQ010180023">
    <property type="protein sequence ID" value="MBN3288917.1"/>
    <property type="molecule type" value="Genomic_DNA"/>
</dbReference>
<sequence>MRLLEENGIHGRRMQEKSRNDLPEPGSLIPDERIDSLDMDFLNNFEVGEYVGYKVSSCDLVAASNDTRHRATEWVLFKVHQAVEKALIDAEYKRNGLQLNICAIDALASQVFQYSLSLCNLPSIVSKMKTLGVDGKKTQYPNDYPVPLVANDS</sequence>
<feature type="non-terminal residue" evidence="2">
    <location>
        <position position="153"/>
    </location>
</feature>
<reference evidence="2" key="1">
    <citation type="journal article" date="2021" name="Cell">
        <title>Tracing the genetic footprints of vertebrate landing in non-teleost ray-finned fishes.</title>
        <authorList>
            <person name="Bi X."/>
            <person name="Wang K."/>
            <person name="Yang L."/>
            <person name="Pan H."/>
            <person name="Jiang H."/>
            <person name="Wei Q."/>
            <person name="Fang M."/>
            <person name="Yu H."/>
            <person name="Zhu C."/>
            <person name="Cai Y."/>
            <person name="He Y."/>
            <person name="Gan X."/>
            <person name="Zeng H."/>
            <person name="Yu D."/>
            <person name="Zhu Y."/>
            <person name="Jiang H."/>
            <person name="Qiu Q."/>
            <person name="Yang H."/>
            <person name="Zhang Y.E."/>
            <person name="Wang W."/>
            <person name="Zhu M."/>
            <person name="He S."/>
            <person name="Zhang G."/>
        </authorList>
    </citation>
    <scope>NUCLEOTIDE SEQUENCE</scope>
    <source>
        <strain evidence="2">Pddl_001</strain>
    </source>
</reference>
<evidence type="ECO:0000313" key="2">
    <source>
        <dbReference type="EMBL" id="MBN3288917.1"/>
    </source>
</evidence>
<evidence type="ECO:0000313" key="3">
    <source>
        <dbReference type="Proteomes" id="UP001166093"/>
    </source>
</evidence>
<evidence type="ECO:0000256" key="1">
    <source>
        <dbReference type="SAM" id="MobiDB-lite"/>
    </source>
</evidence>
<comment type="caution">
    <text evidence="2">The sequence shown here is derived from an EMBL/GenBank/DDBJ whole genome shotgun (WGS) entry which is preliminary data.</text>
</comment>
<dbReference type="SUPFAM" id="SSF81593">
    <property type="entry name" value="Nucleotidyltransferase substrate binding subunit/domain"/>
    <property type="match status" value="1"/>
</dbReference>
<protein>
    <submittedName>
        <fullName evidence="2">SACS protein</fullName>
    </submittedName>
</protein>
<feature type="compositionally biased region" description="Basic and acidic residues" evidence="1">
    <location>
        <begin position="1"/>
        <end position="22"/>
    </location>
</feature>
<organism evidence="2 3">
    <name type="scientific">Polyodon spathula</name>
    <name type="common">North American paddlefish</name>
    <name type="synonym">Squalus spathula</name>
    <dbReference type="NCBI Taxonomy" id="7913"/>
    <lineage>
        <taxon>Eukaryota</taxon>
        <taxon>Metazoa</taxon>
        <taxon>Chordata</taxon>
        <taxon>Craniata</taxon>
        <taxon>Vertebrata</taxon>
        <taxon>Euteleostomi</taxon>
        <taxon>Actinopterygii</taxon>
        <taxon>Chondrostei</taxon>
        <taxon>Acipenseriformes</taxon>
        <taxon>Polyodontidae</taxon>
        <taxon>Polyodon</taxon>
    </lineage>
</organism>
<keyword evidence="3" id="KW-1185">Reference proteome</keyword>
<dbReference type="Proteomes" id="UP001166093">
    <property type="component" value="Unassembled WGS sequence"/>
</dbReference>
<gene>
    <name evidence="2" type="primary">Sacs_1</name>
    <name evidence="2" type="ORF">GTO93_0003113</name>
</gene>
<dbReference type="Gene3D" id="1.20.120.330">
    <property type="entry name" value="Nucleotidyltransferases domain 2"/>
    <property type="match status" value="1"/>
</dbReference>
<accession>A0ABS2YQV3</accession>
<feature type="region of interest" description="Disordered" evidence="1">
    <location>
        <begin position="1"/>
        <end position="28"/>
    </location>
</feature>
<dbReference type="PANTHER" id="PTHR46919">
    <property type="entry name" value="ZINC FINGER, C3HC4 TYPE (RING FINGER) FAMILY PROTEIN"/>
    <property type="match status" value="1"/>
</dbReference>
<dbReference type="PANTHER" id="PTHR46919:SF2">
    <property type="entry name" value="SACSIN"/>
    <property type="match status" value="1"/>
</dbReference>
<proteinExistence type="predicted"/>